<organism evidence="2">
    <name type="scientific">uncultured Sulfurovum sp</name>
    <dbReference type="NCBI Taxonomy" id="269237"/>
    <lineage>
        <taxon>Bacteria</taxon>
        <taxon>Pseudomonadati</taxon>
        <taxon>Campylobacterota</taxon>
        <taxon>Epsilonproteobacteria</taxon>
        <taxon>Campylobacterales</taxon>
        <taxon>Sulfurovaceae</taxon>
        <taxon>Sulfurovum</taxon>
        <taxon>environmental samples</taxon>
    </lineage>
</organism>
<gene>
    <name evidence="2" type="ORF">HELGO_WM18190</name>
</gene>
<dbReference type="Gene3D" id="3.90.1580.10">
    <property type="entry name" value="paralog of FGE (formylglycine-generating enzyme)"/>
    <property type="match status" value="1"/>
</dbReference>
<dbReference type="InterPro" id="IPR042095">
    <property type="entry name" value="SUMF_sf"/>
</dbReference>
<protein>
    <recommendedName>
        <fullName evidence="1">Sulfatase-modifying factor enzyme-like domain-containing protein</fullName>
    </recommendedName>
</protein>
<dbReference type="InterPro" id="IPR016187">
    <property type="entry name" value="CTDL_fold"/>
</dbReference>
<evidence type="ECO:0000313" key="2">
    <source>
        <dbReference type="EMBL" id="CAA6810635.1"/>
    </source>
</evidence>
<dbReference type="InterPro" id="IPR005532">
    <property type="entry name" value="SUMF_dom"/>
</dbReference>
<proteinExistence type="predicted"/>
<feature type="domain" description="Sulfatase-modifying factor enzyme-like" evidence="1">
    <location>
        <begin position="7"/>
        <end position="233"/>
    </location>
</feature>
<dbReference type="Pfam" id="PF03781">
    <property type="entry name" value="FGE-sulfatase"/>
    <property type="match status" value="1"/>
</dbReference>
<dbReference type="AlphaFoldDB" id="A0A6S6T1K3"/>
<accession>A0A6S6T1K3</accession>
<dbReference type="EMBL" id="CACVAP010000060">
    <property type="protein sequence ID" value="CAA6810635.1"/>
    <property type="molecule type" value="Genomic_DNA"/>
</dbReference>
<dbReference type="PANTHER" id="PTHR23150:SF19">
    <property type="entry name" value="FORMYLGLYCINE-GENERATING ENZYME"/>
    <property type="match status" value="1"/>
</dbReference>
<sequence length="236" mass="27693">MQDFFHEPKMVKIPEGWSLIGNIDKNIDFEDLSAKQIYIDYAFSMGKYTITTKEYIYFANEVNEHYPDWFPNKGAMYQNHDLSDNSPIVGVSYYDAEAYSKWLSLKTNKEYRLPTEEEWEYVARAGSNTQWCFGNDESLLKDYAWYLNNSSATIHPVGEKKANDWGIHDMHGNVFEWCTNWYSSSYDVKTEVKKEKMLRGGSWIYTALLTSSGYRDAQFPDRKNDAIGFRILRIEE</sequence>
<dbReference type="SUPFAM" id="SSF56436">
    <property type="entry name" value="C-type lectin-like"/>
    <property type="match status" value="1"/>
</dbReference>
<evidence type="ECO:0000259" key="1">
    <source>
        <dbReference type="Pfam" id="PF03781"/>
    </source>
</evidence>
<reference evidence="2" key="1">
    <citation type="submission" date="2020-01" db="EMBL/GenBank/DDBJ databases">
        <authorList>
            <person name="Meier V. D."/>
            <person name="Meier V D."/>
        </authorList>
    </citation>
    <scope>NUCLEOTIDE SEQUENCE</scope>
    <source>
        <strain evidence="2">HLG_WM_MAG_06</strain>
    </source>
</reference>
<dbReference type="InterPro" id="IPR051043">
    <property type="entry name" value="Sulfatase_Mod_Factor_Kinase"/>
</dbReference>
<name>A0A6S6T1K3_9BACT</name>
<dbReference type="PANTHER" id="PTHR23150">
    <property type="entry name" value="SULFATASE MODIFYING FACTOR 1, 2"/>
    <property type="match status" value="1"/>
</dbReference>
<dbReference type="GO" id="GO:0120147">
    <property type="term" value="F:formylglycine-generating oxidase activity"/>
    <property type="evidence" value="ECO:0007669"/>
    <property type="project" value="TreeGrafter"/>
</dbReference>